<dbReference type="PROSITE" id="PS50082">
    <property type="entry name" value="WD_REPEATS_2"/>
    <property type="match status" value="2"/>
</dbReference>
<dbReference type="InterPro" id="IPR051413">
    <property type="entry name" value="K/Na_HCN_channel"/>
</dbReference>
<evidence type="ECO:0000256" key="5">
    <source>
        <dbReference type="PROSITE-ProRule" id="PRU00221"/>
    </source>
</evidence>
<evidence type="ECO:0000313" key="10">
    <source>
        <dbReference type="Proteomes" id="UP001642484"/>
    </source>
</evidence>
<keyword evidence="2" id="KW-0812">Transmembrane</keyword>
<dbReference type="Pfam" id="PF00520">
    <property type="entry name" value="Ion_trans"/>
    <property type="match status" value="1"/>
</dbReference>
<dbReference type="SUPFAM" id="SSF51206">
    <property type="entry name" value="cAMP-binding domain-like"/>
    <property type="match status" value="1"/>
</dbReference>
<keyword evidence="3" id="KW-1133">Transmembrane helix</keyword>
<keyword evidence="5" id="KW-0853">WD repeat</keyword>
<dbReference type="PROSITE" id="PS50294">
    <property type="entry name" value="WD_REPEATS_REGION"/>
    <property type="match status" value="2"/>
</dbReference>
<name>A0ABP0IIJ5_9DINO</name>
<dbReference type="PANTHER" id="PTHR45689">
    <property type="entry name" value="I[[H]] CHANNEL, ISOFORM E"/>
    <property type="match status" value="1"/>
</dbReference>
<feature type="compositionally biased region" description="Basic and acidic residues" evidence="7">
    <location>
        <begin position="23"/>
        <end position="66"/>
    </location>
</feature>
<comment type="subcellular location">
    <subcellularLocation>
        <location evidence="1">Membrane</location>
        <topology evidence="1">Multi-pass membrane protein</topology>
    </subcellularLocation>
</comment>
<evidence type="ECO:0000256" key="6">
    <source>
        <dbReference type="SAM" id="Coils"/>
    </source>
</evidence>
<dbReference type="InterPro" id="IPR015943">
    <property type="entry name" value="WD40/YVTN_repeat-like_dom_sf"/>
</dbReference>
<feature type="region of interest" description="Disordered" evidence="7">
    <location>
        <begin position="10"/>
        <end position="66"/>
    </location>
</feature>
<dbReference type="Gene3D" id="2.130.10.10">
    <property type="entry name" value="YVTN repeat-like/Quinoprotein amine dehydrogenase"/>
    <property type="match status" value="1"/>
</dbReference>
<organism evidence="9 10">
    <name type="scientific">Durusdinium trenchii</name>
    <dbReference type="NCBI Taxonomy" id="1381693"/>
    <lineage>
        <taxon>Eukaryota</taxon>
        <taxon>Sar</taxon>
        <taxon>Alveolata</taxon>
        <taxon>Dinophyceae</taxon>
        <taxon>Suessiales</taxon>
        <taxon>Symbiodiniaceae</taxon>
        <taxon>Durusdinium</taxon>
    </lineage>
</organism>
<feature type="region of interest" description="Disordered" evidence="7">
    <location>
        <begin position="96"/>
        <end position="124"/>
    </location>
</feature>
<accession>A0ABP0IIJ5</accession>
<keyword evidence="6" id="KW-0175">Coiled coil</keyword>
<dbReference type="PANTHER" id="PTHR45689:SF5">
    <property type="entry name" value="I[[H]] CHANNEL, ISOFORM E"/>
    <property type="match status" value="1"/>
</dbReference>
<dbReference type="InterPro" id="IPR005821">
    <property type="entry name" value="Ion_trans_dom"/>
</dbReference>
<dbReference type="Proteomes" id="UP001642484">
    <property type="component" value="Unassembled WGS sequence"/>
</dbReference>
<proteinExistence type="predicted"/>
<gene>
    <name evidence="9" type="ORF">CCMP2556_LOCUS6851</name>
</gene>
<evidence type="ECO:0000256" key="7">
    <source>
        <dbReference type="SAM" id="MobiDB-lite"/>
    </source>
</evidence>
<evidence type="ECO:0000313" key="9">
    <source>
        <dbReference type="EMBL" id="CAK9002421.1"/>
    </source>
</evidence>
<evidence type="ECO:0000256" key="2">
    <source>
        <dbReference type="ARBA" id="ARBA00022692"/>
    </source>
</evidence>
<evidence type="ECO:0000256" key="3">
    <source>
        <dbReference type="ARBA" id="ARBA00022989"/>
    </source>
</evidence>
<evidence type="ECO:0000259" key="8">
    <source>
        <dbReference type="Pfam" id="PF00520"/>
    </source>
</evidence>
<feature type="region of interest" description="Disordered" evidence="7">
    <location>
        <begin position="71"/>
        <end position="90"/>
    </location>
</feature>
<sequence length="1089" mass="120443">MAQAVGMLIGIFTSRGDTQVACEEARDGNDNGEKSQGSDEKDRSNEKNKEKDRGCNEKNKEKHREVWNLAASARGWSPEDSISGEDPSDAWRLAASARGWAPGEEEEESWAAPASSEGSSEISQARSTISMLLNIFSSTPSEPSAEDDEQLPPSPELDQLRQAVLRAEAAGASSELLEHVRAKLEELERELARDVKVHIVNGMSGELAAVVRARPCDTAFRLKEAILSEGVVNSEEDGLCSINFLCCNELMDESMTLSEVGIRDGDQVQLVRSPLRCLTASLDGTVRLWHLNTKATDDINPFISFREEEALDSLGPVLSASLAPDGRSLLTVAAGGEGQIWCAETGRAVAELEGAAATGQFCPAGHRVVGSSSDEAARIWCANTGKCLHTLQGHAGEVRAARFSPDGSMVLTGAGDGTAAFWSARSGERLTTLEGHTDVVKSVDFSACGQMAATASADGTARVWACLLLQDLMVFLCIVDCHQQVQCSQDLESLYGHYLTILKAKGKENSEELDLDSVPNLDFKPYACFKETVKDKKGSQRRTVSMERAMDVLGQTSAERKEGRRNCFQRHRDALHPGGHFRTGWNLAVAFCVLHDLIFVPLEAFELPPSVPLRVMEWATQLFWNFDFLVSCRTGYYKHGALVLDPWESFKQYARTWMPFDVLLICLDWAIVWVSAADAGLAQWSRTLTMLRFLRLARMLRWVKLQRVNEVFQELLHSQAASLYYSLFGSIARLLVLNHLVSCAWYGVGRLGGADGWLQQRADSGIWQSYLECLNWAFAQLSVGSSDILPANTLELAFCCIIAFRSLITYSTLISTMTSLMSGLSRIKEDEATEFRLLRNYLVHNDIPKGLQQKIVRFLQNQYALRKQAKSVGSRVPLLELLSQQLTGELHIERYRQDLCKVSFLRNLLQKDDFQVIQVLQKVALTAVSDVMVAAHDVVFLGGSIAAAAYLKVSGALTYYHASMKDSIDRTTWLAEACLWTNWIYMGDLVAEDVSHLTVIDSNSFCELICDSISTQRAAAEHARHFLKVLQRQETLSDIFREEGCVARRPSRLSSTNALKVQRWCCFSSRRVEPAEFNSISGTSAPAGS</sequence>
<comment type="caution">
    <text evidence="9">The sequence shown here is derived from an EMBL/GenBank/DDBJ whole genome shotgun (WGS) entry which is preliminary data.</text>
</comment>
<dbReference type="SUPFAM" id="SSF50978">
    <property type="entry name" value="WD40 repeat-like"/>
    <property type="match status" value="1"/>
</dbReference>
<dbReference type="EMBL" id="CAXAMN010003003">
    <property type="protein sequence ID" value="CAK9002421.1"/>
    <property type="molecule type" value="Genomic_DNA"/>
</dbReference>
<keyword evidence="4" id="KW-0472">Membrane</keyword>
<keyword evidence="10" id="KW-1185">Reference proteome</keyword>
<feature type="repeat" description="WD" evidence="5">
    <location>
        <begin position="433"/>
        <end position="464"/>
    </location>
</feature>
<dbReference type="Pfam" id="PF00400">
    <property type="entry name" value="WD40"/>
    <property type="match status" value="2"/>
</dbReference>
<evidence type="ECO:0000256" key="4">
    <source>
        <dbReference type="ARBA" id="ARBA00023136"/>
    </source>
</evidence>
<feature type="compositionally biased region" description="Low complexity" evidence="7">
    <location>
        <begin position="110"/>
        <end position="121"/>
    </location>
</feature>
<feature type="repeat" description="WD" evidence="5">
    <location>
        <begin position="391"/>
        <end position="432"/>
    </location>
</feature>
<dbReference type="SMART" id="SM00320">
    <property type="entry name" value="WD40"/>
    <property type="match status" value="5"/>
</dbReference>
<dbReference type="SUPFAM" id="SSF81324">
    <property type="entry name" value="Voltage-gated potassium channels"/>
    <property type="match status" value="1"/>
</dbReference>
<evidence type="ECO:0000256" key="1">
    <source>
        <dbReference type="ARBA" id="ARBA00004141"/>
    </source>
</evidence>
<feature type="coiled-coil region" evidence="6">
    <location>
        <begin position="170"/>
        <end position="197"/>
    </location>
</feature>
<dbReference type="InterPro" id="IPR036322">
    <property type="entry name" value="WD40_repeat_dom_sf"/>
</dbReference>
<feature type="domain" description="Ion transport" evidence="8">
    <location>
        <begin position="585"/>
        <end position="822"/>
    </location>
</feature>
<dbReference type="InterPro" id="IPR018490">
    <property type="entry name" value="cNMP-bd_dom_sf"/>
</dbReference>
<dbReference type="Gene3D" id="1.10.287.70">
    <property type="match status" value="1"/>
</dbReference>
<dbReference type="InterPro" id="IPR001680">
    <property type="entry name" value="WD40_rpt"/>
</dbReference>
<protein>
    <recommendedName>
        <fullName evidence="8">Ion transport domain-containing protein</fullName>
    </recommendedName>
</protein>
<reference evidence="9 10" key="1">
    <citation type="submission" date="2024-02" db="EMBL/GenBank/DDBJ databases">
        <authorList>
            <person name="Chen Y."/>
            <person name="Shah S."/>
            <person name="Dougan E. K."/>
            <person name="Thang M."/>
            <person name="Chan C."/>
        </authorList>
    </citation>
    <scope>NUCLEOTIDE SEQUENCE [LARGE SCALE GENOMIC DNA]</scope>
</reference>